<keyword evidence="12" id="KW-1185">Reference proteome</keyword>
<evidence type="ECO:0000256" key="6">
    <source>
        <dbReference type="SAM" id="Coils"/>
    </source>
</evidence>
<evidence type="ECO:0000256" key="5">
    <source>
        <dbReference type="ARBA" id="ARBA00023136"/>
    </source>
</evidence>
<evidence type="ECO:0000256" key="8">
    <source>
        <dbReference type="SAM" id="Phobius"/>
    </source>
</evidence>
<organism evidence="11 12">
    <name type="scientific">Methylobacterium adhaesivum</name>
    <dbReference type="NCBI Taxonomy" id="333297"/>
    <lineage>
        <taxon>Bacteria</taxon>
        <taxon>Pseudomonadati</taxon>
        <taxon>Pseudomonadota</taxon>
        <taxon>Alphaproteobacteria</taxon>
        <taxon>Hyphomicrobiales</taxon>
        <taxon>Methylobacteriaceae</taxon>
        <taxon>Methylobacterium</taxon>
    </lineage>
</organism>
<comment type="subcellular location">
    <subcellularLocation>
        <location evidence="1">Cell membrane</location>
        <topology evidence="1">Multi-pass membrane protein</topology>
    </subcellularLocation>
</comment>
<protein>
    <submittedName>
        <fullName evidence="11">GumC family protein</fullName>
    </submittedName>
</protein>
<keyword evidence="4 8" id="KW-1133">Transmembrane helix</keyword>
<dbReference type="Proteomes" id="UP001224644">
    <property type="component" value="Unassembled WGS sequence"/>
</dbReference>
<evidence type="ECO:0000256" key="2">
    <source>
        <dbReference type="ARBA" id="ARBA00022475"/>
    </source>
</evidence>
<reference evidence="12" key="1">
    <citation type="journal article" date="2019" name="Int. J. Syst. Evol. Microbiol.">
        <title>The Global Catalogue of Microorganisms (GCM) 10K type strain sequencing project: providing services to taxonomists for standard genome sequencing and annotation.</title>
        <authorList>
            <consortium name="The Broad Institute Genomics Platform"/>
            <consortium name="The Broad Institute Genome Sequencing Center for Infectious Disease"/>
            <person name="Wu L."/>
            <person name="Ma J."/>
        </authorList>
    </citation>
    <scope>NUCLEOTIDE SEQUENCE [LARGE SCALE GENOMIC DNA]</scope>
    <source>
        <strain evidence="12">CECT 7069</strain>
    </source>
</reference>
<evidence type="ECO:0000256" key="1">
    <source>
        <dbReference type="ARBA" id="ARBA00004651"/>
    </source>
</evidence>
<keyword evidence="5 8" id="KW-0472">Membrane</keyword>
<keyword evidence="6" id="KW-0175">Coiled coil</keyword>
<keyword evidence="3 8" id="KW-0812">Transmembrane</keyword>
<name>A0ABT8BMY8_9HYPH</name>
<dbReference type="InterPro" id="IPR003856">
    <property type="entry name" value="LPS_length_determ_N"/>
</dbReference>
<comment type="caution">
    <text evidence="11">The sequence shown here is derived from an EMBL/GenBank/DDBJ whole genome shotgun (WGS) entry which is preliminary data.</text>
</comment>
<feature type="transmembrane region" description="Helical" evidence="8">
    <location>
        <begin position="441"/>
        <end position="460"/>
    </location>
</feature>
<evidence type="ECO:0000259" key="10">
    <source>
        <dbReference type="Pfam" id="PF13807"/>
    </source>
</evidence>
<dbReference type="EMBL" id="JAUFPX010000017">
    <property type="protein sequence ID" value="MDN3592569.1"/>
    <property type="molecule type" value="Genomic_DNA"/>
</dbReference>
<dbReference type="PANTHER" id="PTHR32309:SF13">
    <property type="entry name" value="FERRIC ENTEROBACTIN TRANSPORT PROTEIN FEPE"/>
    <property type="match status" value="1"/>
</dbReference>
<sequence length="506" mass="53988">MRSDAMPPGPTDDPTARARSDELVTLSELGAILRAQAPVMLLVSAVVFSGAVVYLSLAQPLYRTSATLLLDPRGGTSLSADAGQRQSIDTSVLDSQARLIASPAVLGRVVEAEQLVRDPEFASSRPGLFGRLKEALGLRATPTASPPGDPKQVVTAALAEHLVVRRSEKTLILEVEAWSADAKTAARLANGVAKAFIDDQIDAKSKASSAESTWIDRRLAELGDKIHEAEARVEAFKNEAHIVSANGRLVSDQKLETATAELAKAQLKTFDARTRLAETERALKSSDPGATGEAAKSGVIQQLRLQYAEIQRQQDTLGTTLGARHPALQEVGRQLAGIRTLITAELRRIADTQRGEVAIAVANEALVQRQVVQQNREASQTNQSIVRLRELERDVEAARAIYLRFLKANGNLAQDSIDTPVARVIAPAIAPNKPSSPNTRAVLLIALACAVAASLVAALLRHGRPAARRRAASPHDRAFSGPTDHGPAYQPVGASAKRLNQSSAPY</sequence>
<evidence type="ECO:0000256" key="3">
    <source>
        <dbReference type="ARBA" id="ARBA00022692"/>
    </source>
</evidence>
<accession>A0ABT8BMY8</accession>
<feature type="coiled-coil region" evidence="6">
    <location>
        <begin position="219"/>
        <end position="246"/>
    </location>
</feature>
<evidence type="ECO:0000256" key="7">
    <source>
        <dbReference type="SAM" id="MobiDB-lite"/>
    </source>
</evidence>
<feature type="domain" description="Tyrosine-protein kinase G-rich" evidence="10">
    <location>
        <begin position="381"/>
        <end position="462"/>
    </location>
</feature>
<dbReference type="RefSeq" id="WP_238223358.1">
    <property type="nucleotide sequence ID" value="NZ_BPQD01000006.1"/>
</dbReference>
<evidence type="ECO:0000313" key="11">
    <source>
        <dbReference type="EMBL" id="MDN3592569.1"/>
    </source>
</evidence>
<evidence type="ECO:0000256" key="4">
    <source>
        <dbReference type="ARBA" id="ARBA00022989"/>
    </source>
</evidence>
<dbReference type="InterPro" id="IPR032807">
    <property type="entry name" value="GNVR"/>
</dbReference>
<dbReference type="Pfam" id="PF02706">
    <property type="entry name" value="Wzz"/>
    <property type="match status" value="1"/>
</dbReference>
<proteinExistence type="predicted"/>
<evidence type="ECO:0000313" key="12">
    <source>
        <dbReference type="Proteomes" id="UP001224644"/>
    </source>
</evidence>
<gene>
    <name evidence="11" type="ORF">QWZ12_18410</name>
</gene>
<feature type="domain" description="Polysaccharide chain length determinant N-terminal" evidence="9">
    <location>
        <begin position="24"/>
        <end position="111"/>
    </location>
</feature>
<keyword evidence="2" id="KW-1003">Cell membrane</keyword>
<dbReference type="InterPro" id="IPR050445">
    <property type="entry name" value="Bact_polysacc_biosynth/exp"/>
</dbReference>
<feature type="region of interest" description="Disordered" evidence="7">
    <location>
        <begin position="466"/>
        <end position="506"/>
    </location>
</feature>
<dbReference type="PANTHER" id="PTHR32309">
    <property type="entry name" value="TYROSINE-PROTEIN KINASE"/>
    <property type="match status" value="1"/>
</dbReference>
<dbReference type="Pfam" id="PF13807">
    <property type="entry name" value="GNVR"/>
    <property type="match status" value="1"/>
</dbReference>
<evidence type="ECO:0000259" key="9">
    <source>
        <dbReference type="Pfam" id="PF02706"/>
    </source>
</evidence>